<proteinExistence type="predicted"/>
<evidence type="ECO:0000313" key="1">
    <source>
        <dbReference type="EMBL" id="CEM43660.1"/>
    </source>
</evidence>
<dbReference type="AlphaFoldDB" id="A0A0G4HHS4"/>
<reference evidence="1" key="1">
    <citation type="submission" date="2014-11" db="EMBL/GenBank/DDBJ databases">
        <authorList>
            <person name="Otto D Thomas"/>
            <person name="Naeem Raeece"/>
        </authorList>
    </citation>
    <scope>NUCLEOTIDE SEQUENCE</scope>
</reference>
<name>A0A0G4HHS4_9ALVE</name>
<organism evidence="1">
    <name type="scientific">Chromera velia CCMP2878</name>
    <dbReference type="NCBI Taxonomy" id="1169474"/>
    <lineage>
        <taxon>Eukaryota</taxon>
        <taxon>Sar</taxon>
        <taxon>Alveolata</taxon>
        <taxon>Colpodellida</taxon>
        <taxon>Chromeraceae</taxon>
        <taxon>Chromera</taxon>
    </lineage>
</organism>
<dbReference type="PhylomeDB" id="A0A0G4HHS4"/>
<dbReference type="VEuPathDB" id="CryptoDB:Cvel_6912"/>
<accession>A0A0G4HHS4</accession>
<gene>
    <name evidence="1" type="ORF">Cvel_6912</name>
</gene>
<evidence type="ECO:0008006" key="2">
    <source>
        <dbReference type="Google" id="ProtNLM"/>
    </source>
</evidence>
<dbReference type="EMBL" id="CDMZ01002735">
    <property type="protein sequence ID" value="CEM43660.1"/>
    <property type="molecule type" value="Genomic_DNA"/>
</dbReference>
<protein>
    <recommendedName>
        <fullName evidence="2">F-box domain-containing protein</fullName>
    </recommendedName>
</protein>
<sequence length="274" mass="29919">MALSQSLCVPGADVIFPSLISFLSIVDLVRLRASAKTVRADIDGSAELRARTRKAWVAFPDQSSVPRKDAQDFPNLLRVLSRWFGGDGRVLNLVLSGGKPYSGSLSEGEQEDGDGGDGVRALFLPPKAPKTFGDCSGKSLPACLVARLEHITHVVEYIVEDDEDDIENAGLETGEGEETRKVCFDETFSPPYNSSRPLYSLIVDPYKSQVKDFGSFPVKRHFAELPLHTSAARGIVAGPGQTIVARVEVLKYVDWFAGRKRVVENGGRHLLFSI</sequence>